<protein>
    <submittedName>
        <fullName evidence="1">Uncharacterized protein</fullName>
    </submittedName>
</protein>
<keyword evidence="2" id="KW-1185">Reference proteome</keyword>
<gene>
    <name evidence="1" type="ORF">KIPB_016304</name>
</gene>
<feature type="non-terminal residue" evidence="1">
    <location>
        <position position="126"/>
    </location>
</feature>
<organism evidence="1 2">
    <name type="scientific">Kipferlia bialata</name>
    <dbReference type="NCBI Taxonomy" id="797122"/>
    <lineage>
        <taxon>Eukaryota</taxon>
        <taxon>Metamonada</taxon>
        <taxon>Carpediemonas-like organisms</taxon>
        <taxon>Kipferlia</taxon>
    </lineage>
</organism>
<dbReference type="EMBL" id="BDIP01009847">
    <property type="protein sequence ID" value="GIQ92499.1"/>
    <property type="molecule type" value="Genomic_DNA"/>
</dbReference>
<feature type="non-terminal residue" evidence="1">
    <location>
        <position position="1"/>
    </location>
</feature>
<sequence>VPDGWLIADADDYNTYAIIGTQYDYGHDCLCFSDGTCYDSATMDECDGYTAHALSDEFLSLYHVYHDSAAFVIYREAESGSTCASVSETCVEWETEQATISYYVTMRPYVFAVLSNYAAGAANGYY</sequence>
<name>A0A9K3DBL0_9EUKA</name>
<accession>A0A9K3DBL0</accession>
<comment type="caution">
    <text evidence="1">The sequence shown here is derived from an EMBL/GenBank/DDBJ whole genome shotgun (WGS) entry which is preliminary data.</text>
</comment>
<proteinExistence type="predicted"/>
<evidence type="ECO:0000313" key="2">
    <source>
        <dbReference type="Proteomes" id="UP000265618"/>
    </source>
</evidence>
<dbReference type="Proteomes" id="UP000265618">
    <property type="component" value="Unassembled WGS sequence"/>
</dbReference>
<reference evidence="1 2" key="1">
    <citation type="journal article" date="2018" name="PLoS ONE">
        <title>The draft genome of Kipferlia bialata reveals reductive genome evolution in fornicate parasites.</title>
        <authorList>
            <person name="Tanifuji G."/>
            <person name="Takabayashi S."/>
            <person name="Kume K."/>
            <person name="Takagi M."/>
            <person name="Nakayama T."/>
            <person name="Kamikawa R."/>
            <person name="Inagaki Y."/>
            <person name="Hashimoto T."/>
        </authorList>
    </citation>
    <scope>NUCLEOTIDE SEQUENCE [LARGE SCALE GENOMIC DNA]</scope>
    <source>
        <strain evidence="1">NY0173</strain>
    </source>
</reference>
<evidence type="ECO:0000313" key="1">
    <source>
        <dbReference type="EMBL" id="GIQ92499.1"/>
    </source>
</evidence>
<dbReference type="AlphaFoldDB" id="A0A9K3DBL0"/>